<name>A0A2P2NY59_RHIMU</name>
<dbReference type="EMBL" id="GGEC01066908">
    <property type="protein sequence ID" value="MBX47392.1"/>
    <property type="molecule type" value="Transcribed_RNA"/>
</dbReference>
<accession>A0A2P2NY59</accession>
<organism evidence="1">
    <name type="scientific">Rhizophora mucronata</name>
    <name type="common">Asiatic mangrove</name>
    <dbReference type="NCBI Taxonomy" id="61149"/>
    <lineage>
        <taxon>Eukaryota</taxon>
        <taxon>Viridiplantae</taxon>
        <taxon>Streptophyta</taxon>
        <taxon>Embryophyta</taxon>
        <taxon>Tracheophyta</taxon>
        <taxon>Spermatophyta</taxon>
        <taxon>Magnoliopsida</taxon>
        <taxon>eudicotyledons</taxon>
        <taxon>Gunneridae</taxon>
        <taxon>Pentapetalae</taxon>
        <taxon>rosids</taxon>
        <taxon>fabids</taxon>
        <taxon>Malpighiales</taxon>
        <taxon>Rhizophoraceae</taxon>
        <taxon>Rhizophora</taxon>
    </lineage>
</organism>
<dbReference type="AlphaFoldDB" id="A0A2P2NY59"/>
<reference evidence="1" key="1">
    <citation type="submission" date="2018-02" db="EMBL/GenBank/DDBJ databases">
        <title>Rhizophora mucronata_Transcriptome.</title>
        <authorList>
            <person name="Meera S.P."/>
            <person name="Sreeshan A."/>
            <person name="Augustine A."/>
        </authorList>
    </citation>
    <scope>NUCLEOTIDE SEQUENCE</scope>
    <source>
        <tissue evidence="1">Leaf</tissue>
    </source>
</reference>
<proteinExistence type="predicted"/>
<sequence>MQYKLMEGSDLFSLVFHSYCSGVKI</sequence>
<evidence type="ECO:0000313" key="1">
    <source>
        <dbReference type="EMBL" id="MBX47392.1"/>
    </source>
</evidence>
<protein>
    <submittedName>
        <fullName evidence="1">Uncharacterized protein</fullName>
    </submittedName>
</protein>